<evidence type="ECO:0000313" key="10">
    <source>
        <dbReference type="EMBL" id="CAH3186741.1"/>
    </source>
</evidence>
<keyword evidence="4 8" id="KW-1133">Transmembrane helix</keyword>
<feature type="transmembrane region" description="Helical" evidence="8">
    <location>
        <begin position="218"/>
        <end position="239"/>
    </location>
</feature>
<dbReference type="PRINTS" id="PR01097">
    <property type="entry name" value="TRNSRECEPTRP"/>
</dbReference>
<evidence type="ECO:0000256" key="8">
    <source>
        <dbReference type="SAM" id="Phobius"/>
    </source>
</evidence>
<comment type="caution">
    <text evidence="10">The sequence shown here is derived from an EMBL/GenBank/DDBJ whole genome shotgun (WGS) entry which is preliminary data.</text>
</comment>
<feature type="transmembrane region" description="Helical" evidence="8">
    <location>
        <begin position="251"/>
        <end position="276"/>
    </location>
</feature>
<reference evidence="10 11" key="1">
    <citation type="submission" date="2022-05" db="EMBL/GenBank/DDBJ databases">
        <authorList>
            <consortium name="Genoscope - CEA"/>
            <person name="William W."/>
        </authorList>
    </citation>
    <scope>NUCLEOTIDE SEQUENCE [LARGE SCALE GENOMIC DNA]</scope>
</reference>
<feature type="transmembrane region" description="Helical" evidence="8">
    <location>
        <begin position="63"/>
        <end position="85"/>
    </location>
</feature>
<protein>
    <recommendedName>
        <fullName evidence="9">Ion transport domain-containing protein</fullName>
    </recommendedName>
</protein>
<feature type="transmembrane region" description="Helical" evidence="8">
    <location>
        <begin position="97"/>
        <end position="119"/>
    </location>
</feature>
<dbReference type="InterPro" id="IPR005821">
    <property type="entry name" value="Ion_trans_dom"/>
</dbReference>
<keyword evidence="2" id="KW-0813">Transport</keyword>
<evidence type="ECO:0000256" key="2">
    <source>
        <dbReference type="ARBA" id="ARBA00022448"/>
    </source>
</evidence>
<keyword evidence="3 8" id="KW-0812">Transmembrane</keyword>
<dbReference type="Pfam" id="PF00520">
    <property type="entry name" value="Ion_trans"/>
    <property type="match status" value="1"/>
</dbReference>
<gene>
    <name evidence="10" type="ORF">PEVE_00017104</name>
</gene>
<dbReference type="InterPro" id="IPR002153">
    <property type="entry name" value="TRPC_channel"/>
</dbReference>
<keyword evidence="7" id="KW-0407">Ion channel</keyword>
<feature type="transmembrane region" description="Helical" evidence="8">
    <location>
        <begin position="125"/>
        <end position="145"/>
    </location>
</feature>
<name>A0ABN8S7M5_9CNID</name>
<evidence type="ECO:0000259" key="9">
    <source>
        <dbReference type="Pfam" id="PF00520"/>
    </source>
</evidence>
<comment type="subcellular location">
    <subcellularLocation>
        <location evidence="1">Membrane</location>
        <topology evidence="1">Multi-pass membrane protein</topology>
    </subcellularLocation>
</comment>
<feature type="transmembrane region" description="Helical" evidence="8">
    <location>
        <begin position="33"/>
        <end position="57"/>
    </location>
</feature>
<dbReference type="EMBL" id="CALNXI010002360">
    <property type="protein sequence ID" value="CAH3186741.1"/>
    <property type="molecule type" value="Genomic_DNA"/>
</dbReference>
<feature type="transmembrane region" description="Helical" evidence="8">
    <location>
        <begin position="186"/>
        <end position="206"/>
    </location>
</feature>
<dbReference type="PANTHER" id="PTHR10117:SF54">
    <property type="entry name" value="TRANSIENT RECEPTOR POTENTIAL-GAMMA PROTEIN"/>
    <property type="match status" value="1"/>
</dbReference>
<keyword evidence="5" id="KW-0406">Ion transport</keyword>
<keyword evidence="6 8" id="KW-0472">Membrane</keyword>
<evidence type="ECO:0000256" key="4">
    <source>
        <dbReference type="ARBA" id="ARBA00022989"/>
    </source>
</evidence>
<sequence length="529" mass="61260">MLFVLQFFDHPVIIDFLTDRWCGGYKYRKLSRLWWFFLSVWCLFDVFLFPLIFLLTFVVADRVLSQLVMFFSTGSLTNLLVNLTTGLHMKYKTYFKIPYFIFVRDTISYLVLLVLHLALSVESSQLSFSGLEWAILVFFAGRLLTEMKQIIDFARKPSEHKITGFSLFKAKLNELKFHYIRDRWNVFDLLILVVYIIAILPLRIAVWVESESVNNNRILAVAGYLYGFNTMFLTFRAFGSIGETIKGVGTIQIAFFHIIGDAVVVVVHFLAITLAFSSTITKVFVAEKTMVSEDFSEKQPWWKIATHLGWSLLDLTEGLSPLESTDSYSETLAQLLFAAYLVFALIILINMLIALLSNTYQRVQDNSRNEWVFKKAIAIETYRNYHPIPVPWNIFSIPAVWIYNLCKGKVEETSQLDRLEQVESKFLLDKYRLKYGDSFPPGNKIDQILDDTENTESMVNQILYRTFTYQKCHDKALLPTGAEAWETHKGILVEDYLITCLPHVSNQPRGGARYKKAFCRRFPHFEVGV</sequence>
<accession>A0ABN8S7M5</accession>
<keyword evidence="11" id="KW-1185">Reference proteome</keyword>
<evidence type="ECO:0000256" key="7">
    <source>
        <dbReference type="ARBA" id="ARBA00023303"/>
    </source>
</evidence>
<dbReference type="PANTHER" id="PTHR10117">
    <property type="entry name" value="TRANSIENT RECEPTOR POTENTIAL CHANNEL"/>
    <property type="match status" value="1"/>
</dbReference>
<feature type="non-terminal residue" evidence="10">
    <location>
        <position position="529"/>
    </location>
</feature>
<evidence type="ECO:0000313" key="11">
    <source>
        <dbReference type="Proteomes" id="UP001159427"/>
    </source>
</evidence>
<evidence type="ECO:0000256" key="6">
    <source>
        <dbReference type="ARBA" id="ARBA00023136"/>
    </source>
</evidence>
<feature type="domain" description="Ion transport" evidence="9">
    <location>
        <begin position="110"/>
        <end position="367"/>
    </location>
</feature>
<dbReference type="Proteomes" id="UP001159427">
    <property type="component" value="Unassembled WGS sequence"/>
</dbReference>
<evidence type="ECO:0000256" key="3">
    <source>
        <dbReference type="ARBA" id="ARBA00022692"/>
    </source>
</evidence>
<proteinExistence type="predicted"/>
<evidence type="ECO:0000256" key="5">
    <source>
        <dbReference type="ARBA" id="ARBA00023065"/>
    </source>
</evidence>
<evidence type="ECO:0000256" key="1">
    <source>
        <dbReference type="ARBA" id="ARBA00004141"/>
    </source>
</evidence>
<feature type="transmembrane region" description="Helical" evidence="8">
    <location>
        <begin position="332"/>
        <end position="356"/>
    </location>
</feature>
<organism evidence="10 11">
    <name type="scientific">Porites evermanni</name>
    <dbReference type="NCBI Taxonomy" id="104178"/>
    <lineage>
        <taxon>Eukaryota</taxon>
        <taxon>Metazoa</taxon>
        <taxon>Cnidaria</taxon>
        <taxon>Anthozoa</taxon>
        <taxon>Hexacorallia</taxon>
        <taxon>Scleractinia</taxon>
        <taxon>Fungiina</taxon>
        <taxon>Poritidae</taxon>
        <taxon>Porites</taxon>
    </lineage>
</organism>